<gene>
    <name evidence="3" type="ORF">UFOPK1827_00072</name>
</gene>
<dbReference type="InterPro" id="IPR004453">
    <property type="entry name" value="QueG"/>
</dbReference>
<proteinExistence type="predicted"/>
<keyword evidence="1" id="KW-0479">Metal-binding</keyword>
<dbReference type="SUPFAM" id="SSF54862">
    <property type="entry name" value="4Fe-4S ferredoxins"/>
    <property type="match status" value="1"/>
</dbReference>
<keyword evidence="1" id="KW-0411">Iron-sulfur</keyword>
<dbReference type="Gene3D" id="3.30.70.20">
    <property type="match status" value="1"/>
</dbReference>
<dbReference type="NCBIfam" id="TIGR00276">
    <property type="entry name" value="tRNA epoxyqueuosine(34) reductase QueG"/>
    <property type="match status" value="1"/>
</dbReference>
<reference evidence="3" key="1">
    <citation type="submission" date="2020-05" db="EMBL/GenBank/DDBJ databases">
        <authorList>
            <person name="Chiriac C."/>
            <person name="Salcher M."/>
            <person name="Ghai R."/>
            <person name="Kavagutti S V."/>
        </authorList>
    </citation>
    <scope>NUCLEOTIDE SEQUENCE</scope>
</reference>
<dbReference type="PANTHER" id="PTHR30002">
    <property type="entry name" value="EPOXYQUEUOSINE REDUCTASE"/>
    <property type="match status" value="1"/>
</dbReference>
<dbReference type="InterPro" id="IPR017900">
    <property type="entry name" value="4Fe4S_Fe_S_CS"/>
</dbReference>
<evidence type="ECO:0000313" key="3">
    <source>
        <dbReference type="EMBL" id="CAB4593120.1"/>
    </source>
</evidence>
<feature type="domain" description="4Fe-4S ferredoxin-type" evidence="2">
    <location>
        <begin position="227"/>
        <end position="256"/>
    </location>
</feature>
<accession>A0A6J6FXN1</accession>
<protein>
    <submittedName>
        <fullName evidence="3">Unannotated protein</fullName>
    </submittedName>
</protein>
<evidence type="ECO:0000256" key="1">
    <source>
        <dbReference type="ARBA" id="ARBA00022485"/>
    </source>
</evidence>
<evidence type="ECO:0000259" key="2">
    <source>
        <dbReference type="PROSITE" id="PS51379"/>
    </source>
</evidence>
<keyword evidence="1" id="KW-0004">4Fe-4S</keyword>
<name>A0A6J6FXN1_9ZZZZ</name>
<dbReference type="EMBL" id="CAEZUO010000002">
    <property type="protein sequence ID" value="CAB4593120.1"/>
    <property type="molecule type" value="Genomic_DNA"/>
</dbReference>
<keyword evidence="1" id="KW-0408">Iron</keyword>
<dbReference type="GO" id="GO:0052693">
    <property type="term" value="F:epoxyqueuosine reductase activity"/>
    <property type="evidence" value="ECO:0007669"/>
    <property type="project" value="TreeGrafter"/>
</dbReference>
<dbReference type="Pfam" id="PF13484">
    <property type="entry name" value="Fer4_16"/>
    <property type="match status" value="1"/>
</dbReference>
<dbReference type="PANTHER" id="PTHR30002:SF4">
    <property type="entry name" value="EPOXYQUEUOSINE REDUCTASE"/>
    <property type="match status" value="1"/>
</dbReference>
<dbReference type="GO" id="GO:0051539">
    <property type="term" value="F:4 iron, 4 sulfur cluster binding"/>
    <property type="evidence" value="ECO:0007669"/>
    <property type="project" value="UniProtKB-KW"/>
</dbReference>
<dbReference type="GO" id="GO:0008616">
    <property type="term" value="P:tRNA queuosine(34) biosynthetic process"/>
    <property type="evidence" value="ECO:0007669"/>
    <property type="project" value="InterPro"/>
</dbReference>
<dbReference type="InterPro" id="IPR017896">
    <property type="entry name" value="4Fe4S_Fe-S-bd"/>
</dbReference>
<organism evidence="3">
    <name type="scientific">freshwater metagenome</name>
    <dbReference type="NCBI Taxonomy" id="449393"/>
    <lineage>
        <taxon>unclassified sequences</taxon>
        <taxon>metagenomes</taxon>
        <taxon>ecological metagenomes</taxon>
    </lineage>
</organism>
<dbReference type="PROSITE" id="PS51379">
    <property type="entry name" value="4FE4S_FER_2"/>
    <property type="match status" value="1"/>
</dbReference>
<sequence length="398" mass="42888">MPSWSTSTSIELSKCWPSQGWCPNFAIVGARAILPSAATARADRFTCDNGAVNAPSLIDQLNDAAQRAGLVALGVAAVEPFTDTREILETRKADGLHGGMAFTYRDPVRSTDPERILAGACSLVVGAFPYAAGQVNEPSFDGPAGRVARYAITDHYAALRSALDQVAAVLEAAGHRTRVVLDDNALVDRAAAQRAGLGWFGHNANLLVPGYGSWVVLGSIVTDADLSPSEPVPDGCGTCRRCLDGCPTGAIVAPGVVDARRCLAWLVQAEGTFPMEFREALGDRIYGCDECQEVCPPARRSPQAKETIDASSSWVDLLWMLNAEDDELLSQVGRWYIPRRDPRYLRRNALLAIGNSADPHDADVRAAVEAFALADDEMLSEHAKWSLQRLDERAQAQR</sequence>
<dbReference type="PROSITE" id="PS00198">
    <property type="entry name" value="4FE4S_FER_1"/>
    <property type="match status" value="1"/>
</dbReference>
<dbReference type="AlphaFoldDB" id="A0A6J6FXN1"/>